<accession>F9FNW3</accession>
<dbReference type="InterPro" id="IPR040206">
    <property type="entry name" value="Zds1/2"/>
</dbReference>
<feature type="compositionally biased region" description="Basic and acidic residues" evidence="1">
    <location>
        <begin position="1087"/>
        <end position="1098"/>
    </location>
</feature>
<feature type="compositionally biased region" description="Basic and acidic residues" evidence="1">
    <location>
        <begin position="842"/>
        <end position="870"/>
    </location>
</feature>
<feature type="region of interest" description="Disordered" evidence="1">
    <location>
        <begin position="482"/>
        <end position="946"/>
    </location>
</feature>
<dbReference type="PANTHER" id="PTHR28089:SF1">
    <property type="entry name" value="PROTEIN ZDS1-RELATED"/>
    <property type="match status" value="1"/>
</dbReference>
<feature type="compositionally biased region" description="Low complexity" evidence="1">
    <location>
        <begin position="1037"/>
        <end position="1046"/>
    </location>
</feature>
<feature type="compositionally biased region" description="Polar residues" evidence="1">
    <location>
        <begin position="233"/>
        <end position="242"/>
    </location>
</feature>
<dbReference type="STRING" id="660025.F9FNW3"/>
<dbReference type="OrthoDB" id="5589766at2759"/>
<feature type="region of interest" description="Disordered" evidence="1">
    <location>
        <begin position="1073"/>
        <end position="1133"/>
    </location>
</feature>
<dbReference type="EMBL" id="AFQF01002441">
    <property type="protein sequence ID" value="EGU81364.1"/>
    <property type="molecule type" value="Genomic_DNA"/>
</dbReference>
<proteinExistence type="predicted"/>
<feature type="domain" description="Protein Zds1 C-terminal" evidence="2">
    <location>
        <begin position="957"/>
        <end position="1009"/>
    </location>
</feature>
<organism evidence="3">
    <name type="scientific">Fusarium oxysporum (strain Fo5176)</name>
    <name type="common">Fusarium vascular wilt</name>
    <dbReference type="NCBI Taxonomy" id="660025"/>
    <lineage>
        <taxon>Eukaryota</taxon>
        <taxon>Fungi</taxon>
        <taxon>Dikarya</taxon>
        <taxon>Ascomycota</taxon>
        <taxon>Pezizomycotina</taxon>
        <taxon>Sordariomycetes</taxon>
        <taxon>Hypocreomycetidae</taxon>
        <taxon>Hypocreales</taxon>
        <taxon>Nectriaceae</taxon>
        <taxon>Fusarium</taxon>
        <taxon>Fusarium oxysporum species complex</taxon>
    </lineage>
</organism>
<feature type="region of interest" description="Disordered" evidence="1">
    <location>
        <begin position="1"/>
        <end position="20"/>
    </location>
</feature>
<name>F9FNW3_FUSOF</name>
<feature type="compositionally biased region" description="Basic and acidic residues" evidence="1">
    <location>
        <begin position="315"/>
        <end position="334"/>
    </location>
</feature>
<comment type="caution">
    <text evidence="3">The sequence shown here is derived from an EMBL/GenBank/DDBJ whole genome shotgun (WGS) entry which is preliminary data.</text>
</comment>
<dbReference type="GO" id="GO:0010971">
    <property type="term" value="P:positive regulation of G2/M transition of mitotic cell cycle"/>
    <property type="evidence" value="ECO:0007669"/>
    <property type="project" value="TreeGrafter"/>
</dbReference>
<protein>
    <recommendedName>
        <fullName evidence="2">Protein Zds1 C-terminal domain-containing protein</fullName>
    </recommendedName>
</protein>
<evidence type="ECO:0000313" key="3">
    <source>
        <dbReference type="EMBL" id="EGU81364.1"/>
    </source>
</evidence>
<evidence type="ECO:0000256" key="1">
    <source>
        <dbReference type="SAM" id="MobiDB-lite"/>
    </source>
</evidence>
<dbReference type="GO" id="GO:0030010">
    <property type="term" value="P:establishment of cell polarity"/>
    <property type="evidence" value="ECO:0007669"/>
    <property type="project" value="TreeGrafter"/>
</dbReference>
<dbReference type="AlphaFoldDB" id="F9FNW3"/>
<feature type="compositionally biased region" description="Basic and acidic residues" evidence="1">
    <location>
        <begin position="708"/>
        <end position="717"/>
    </location>
</feature>
<feature type="compositionally biased region" description="Polar residues" evidence="1">
    <location>
        <begin position="758"/>
        <end position="785"/>
    </location>
</feature>
<feature type="compositionally biased region" description="Polar residues" evidence="1">
    <location>
        <begin position="720"/>
        <end position="735"/>
    </location>
</feature>
<dbReference type="GO" id="GO:0005737">
    <property type="term" value="C:cytoplasm"/>
    <property type="evidence" value="ECO:0007669"/>
    <property type="project" value="TreeGrafter"/>
</dbReference>
<dbReference type="PaxDb" id="5507-FOXG_06004P0"/>
<feature type="compositionally biased region" description="Polar residues" evidence="1">
    <location>
        <begin position="354"/>
        <end position="365"/>
    </location>
</feature>
<feature type="region of interest" description="Disordered" evidence="1">
    <location>
        <begin position="1023"/>
        <end position="1054"/>
    </location>
</feature>
<evidence type="ECO:0000259" key="2">
    <source>
        <dbReference type="SMART" id="SM01327"/>
    </source>
</evidence>
<feature type="compositionally biased region" description="Basic and acidic residues" evidence="1">
    <location>
        <begin position="1112"/>
        <end position="1133"/>
    </location>
</feature>
<feature type="compositionally biased region" description="Basic and acidic residues" evidence="1">
    <location>
        <begin position="881"/>
        <end position="920"/>
    </location>
</feature>
<gene>
    <name evidence="3" type="ORF">FOXB_08093</name>
</gene>
<dbReference type="InterPro" id="IPR013941">
    <property type="entry name" value="ZDS1_C"/>
</dbReference>
<dbReference type="PANTHER" id="PTHR28089">
    <property type="entry name" value="PROTEIN ZDS1-RELATED"/>
    <property type="match status" value="1"/>
</dbReference>
<dbReference type="Pfam" id="PF08632">
    <property type="entry name" value="Zds_C"/>
    <property type="match status" value="1"/>
</dbReference>
<feature type="compositionally biased region" description="Basic and acidic residues" evidence="1">
    <location>
        <begin position="809"/>
        <end position="827"/>
    </location>
</feature>
<dbReference type="SMART" id="SM01327">
    <property type="entry name" value="Zds_C"/>
    <property type="match status" value="1"/>
</dbReference>
<feature type="compositionally biased region" description="Polar residues" evidence="1">
    <location>
        <begin position="335"/>
        <end position="344"/>
    </location>
</feature>
<feature type="compositionally biased region" description="Polar residues" evidence="1">
    <location>
        <begin position="793"/>
        <end position="808"/>
    </location>
</feature>
<feature type="compositionally biased region" description="Basic and acidic residues" evidence="1">
    <location>
        <begin position="537"/>
        <end position="551"/>
    </location>
</feature>
<feature type="region of interest" description="Disordered" evidence="1">
    <location>
        <begin position="218"/>
        <end position="376"/>
    </location>
</feature>
<sequence>MRPMMRSSSTLSNTGNKQQMDDELLYRNETSFKKSPLDMCNKFAFLNDIPIFSLILTLEAHYVKSDLSQDSTVSFAMRKRHSSRVKTTAIIRPCYHGTPSMILAATLCDIRHPSQQIYDRKPCSPDDPLSSTITSPETIQIDDITPTKIRYGTLGTLDGRHTDQRLVLTFSPCDNRLDENAVPGGDQTSHPFEPQTFHSFAPLVPWCTKAHDNTSRDTAHRQSWACKPPLRPTQPSMMTSSRPRGDVGGSFASRRGHSSQLSISDPSHHVTEAIGTLYGDEDDSGSEGGRPLSVNRPLSFIGGPTPYQESLPRPPSDDRFLSVDTRRGLKRTDSESSAGETSPVNGDPTKRPQPLSQGQRSNSFEQGPKSPLSPTLSLRDVQADSQFSLTNIDNPNDIAQELSNLQALRRLSMDVGNNKDPDMPPMSLMAMPTIAPSGDDDENDPSRLLWVPARVHPELAPGEFKSFLENRVHSIRRRSGDSFLSADTDTSEGDSGAGGLRRKKSMLSRQIDNSGEGGTLGYVDGAERLDRKRSRGHSHELSLEELVKDPTKAVQKFAQESQVAPSGPESNADDMPILPAAPGMGLRRSTRTTYRKGGSLRTGPLARRSGHRQQPSEDSNFAPLEAPPGHGLTRVQSEPVADNYSQQNRTVKRSHKFSQESVEDFDSYDETRQGTNNSELKRAETFQDQLPIRSSPSLPTIETSTYQDAHDQHEQKFPKRSSSQNAKTHPVSQRMSEPEPVIEEEPSRSSRRSIGRQPASQPAQQQHTSRSSYPQSQSLNDNLAANPSLLPGSGSSRTDSLTFIPTLNQDERKSEKKSKKDRDDDSSSTKSSGSAWKWFKSTSDDKEKKKEESKKSKTKSLGERVQDNVRLDVIQTSIDKNTPKGRESLVLDRDNVESKLQEERKKESHRKSDSKRDKDGSIFSSIFGGSKKKEEKERNAKKTQHLKVPEEPVYKPLVPDVDYHWTRFPLLEERAIYRMAHIKLANPRRPLLSQVLLSNFMYSYLAIVQAMHPQMNVPISPQQKRLEEEARRKQQEQEYLAQQQMQEEQDAQEAMDQYDFDYHRAAVQYGESGNGEVDYVDDAQIYEDEHGTDHHQDYGYDDPEGYGPGSKEYYHQYHDNGNDRRQDGREDMW</sequence>
<feature type="compositionally biased region" description="Polar residues" evidence="1">
    <location>
        <begin position="686"/>
        <end position="707"/>
    </location>
</feature>
<feature type="compositionally biased region" description="Basic and acidic residues" evidence="1">
    <location>
        <begin position="1024"/>
        <end position="1036"/>
    </location>
</feature>
<feature type="compositionally biased region" description="Basic and acidic residues" evidence="1">
    <location>
        <begin position="931"/>
        <end position="940"/>
    </location>
</feature>
<reference evidence="3" key="1">
    <citation type="journal article" date="2012" name="Mol. Plant Microbe Interact.">
        <title>A highly conserved effector in Fusarium oxysporum is required for full virulence on Arabidopsis.</title>
        <authorList>
            <person name="Thatcher L.F."/>
            <person name="Gardiner D.M."/>
            <person name="Kazan K."/>
            <person name="Manners J."/>
        </authorList>
    </citation>
    <scope>NUCLEOTIDE SEQUENCE [LARGE SCALE GENOMIC DNA]</scope>
    <source>
        <strain evidence="3">Fo5176</strain>
    </source>
</reference>
<feature type="compositionally biased region" description="Polar residues" evidence="1">
    <location>
        <begin position="1"/>
        <end position="18"/>
    </location>
</feature>